<organism evidence="5 6">
    <name type="scientific">Geomonas diazotrophica</name>
    <dbReference type="NCBI Taxonomy" id="2843197"/>
    <lineage>
        <taxon>Bacteria</taxon>
        <taxon>Pseudomonadati</taxon>
        <taxon>Thermodesulfobacteriota</taxon>
        <taxon>Desulfuromonadia</taxon>
        <taxon>Geobacterales</taxon>
        <taxon>Geobacteraceae</taxon>
        <taxon>Geomonas</taxon>
    </lineage>
</organism>
<sequence length="539" mass="60116">MTAASSKGDTLRTTLLSIVILAVVTLSVYGVSFSNGFVMDDEVIIVNNPQTLSLSNIPDVLFAPDLIKPYYRPLNRATYLFDFQLAGMRPAWYHAVNIFIHLGNVVLLFLVLRLLLRDRLAALAAALLFAVHPANAEAVNFISARNTLMALFFGLASFLSYLQGRAEGKKLLWFSSLLYFCSLLSKETGIMMSAVLFVATFMRLQESERPLNWKDRIILLAPYGALTLLYFAMRAYSLQGIVGTPVPAEGLFSRLAINYHIIPQYIALLLFPADLTLFHKVPQGGIFSPAWYLPLLLLLLAVVVYIFRSGNRVAIFAFGWMVINYIPISNIVPIPSDFITERYLYMPAAGFFIWVGLLWRAGNVREGGRRWLIPATAIVLVAALVLTFQRNLDWKDNLSLFSSGVRNDPASPGAHYNLGTSYLEHGDIAAAQREWETTLRLNPQHAEAMVQMGTLAAVRGDLGTAERYYLAALAAPPGETDPDKAMAHLNLGKICEKRGQLREALQHYQHFLRTVPLTYLEYKGEVEKKVKSLMSTVKG</sequence>
<dbReference type="Pfam" id="PF13432">
    <property type="entry name" value="TPR_16"/>
    <property type="match status" value="1"/>
</dbReference>
<keyword evidence="4" id="KW-1133">Transmembrane helix</keyword>
<dbReference type="EMBL" id="CP076724">
    <property type="protein sequence ID" value="QWV96514.1"/>
    <property type="molecule type" value="Genomic_DNA"/>
</dbReference>
<feature type="transmembrane region" description="Helical" evidence="4">
    <location>
        <begin position="314"/>
        <end position="336"/>
    </location>
</feature>
<dbReference type="InterPro" id="IPR019734">
    <property type="entry name" value="TPR_rpt"/>
</dbReference>
<feature type="transmembrane region" description="Helical" evidence="4">
    <location>
        <begin position="217"/>
        <end position="236"/>
    </location>
</feature>
<feature type="repeat" description="TPR" evidence="3">
    <location>
        <begin position="485"/>
        <end position="518"/>
    </location>
</feature>
<dbReference type="PANTHER" id="PTHR44227">
    <property type="match status" value="1"/>
</dbReference>
<keyword evidence="4" id="KW-0812">Transmembrane</keyword>
<evidence type="ECO:0000256" key="2">
    <source>
        <dbReference type="ARBA" id="ARBA00022803"/>
    </source>
</evidence>
<feature type="transmembrane region" description="Helical" evidence="4">
    <location>
        <begin position="91"/>
        <end position="112"/>
    </location>
</feature>
<feature type="transmembrane region" description="Helical" evidence="4">
    <location>
        <begin position="119"/>
        <end position="136"/>
    </location>
</feature>
<gene>
    <name evidence="5" type="ORF">KP005_14185</name>
</gene>
<feature type="transmembrane region" description="Helical" evidence="4">
    <location>
        <begin position="12"/>
        <end position="31"/>
    </location>
</feature>
<feature type="transmembrane region" description="Helical" evidence="4">
    <location>
        <begin position="290"/>
        <end position="307"/>
    </location>
</feature>
<reference evidence="5 6" key="1">
    <citation type="submission" date="2021-06" db="EMBL/GenBank/DDBJ databases">
        <title>Gemonas diversity in paddy soil.</title>
        <authorList>
            <person name="Liu G."/>
        </authorList>
    </citation>
    <scope>NUCLEOTIDE SEQUENCE [LARGE SCALE GENOMIC DNA]</scope>
    <source>
        <strain evidence="5 6">RG29</strain>
    </source>
</reference>
<feature type="transmembrane region" description="Helical" evidence="4">
    <location>
        <begin position="342"/>
        <end position="359"/>
    </location>
</feature>
<evidence type="ECO:0000256" key="1">
    <source>
        <dbReference type="ARBA" id="ARBA00022737"/>
    </source>
</evidence>
<dbReference type="Proteomes" id="UP000683493">
    <property type="component" value="Chromosome"/>
</dbReference>
<accession>A0ABX8JDP3</accession>
<protein>
    <submittedName>
        <fullName evidence="5">Tetratricopeptide repeat protein</fullName>
    </submittedName>
</protein>
<evidence type="ECO:0000256" key="3">
    <source>
        <dbReference type="PROSITE-ProRule" id="PRU00339"/>
    </source>
</evidence>
<name>A0ABX8JDP3_9BACT</name>
<feature type="repeat" description="TPR" evidence="3">
    <location>
        <begin position="412"/>
        <end position="445"/>
    </location>
</feature>
<feature type="transmembrane region" description="Helical" evidence="4">
    <location>
        <begin position="171"/>
        <end position="197"/>
    </location>
</feature>
<evidence type="ECO:0000256" key="4">
    <source>
        <dbReference type="SAM" id="Phobius"/>
    </source>
</evidence>
<keyword evidence="4" id="KW-0472">Membrane</keyword>
<dbReference type="InterPro" id="IPR052346">
    <property type="entry name" value="O-mannosyl-transferase_TMTC"/>
</dbReference>
<proteinExistence type="predicted"/>
<keyword evidence="1" id="KW-0677">Repeat</keyword>
<feature type="transmembrane region" description="Helical" evidence="4">
    <location>
        <begin position="371"/>
        <end position="388"/>
    </location>
</feature>
<feature type="transmembrane region" description="Helical" evidence="4">
    <location>
        <begin position="142"/>
        <end position="162"/>
    </location>
</feature>
<dbReference type="PROSITE" id="PS50005">
    <property type="entry name" value="TPR"/>
    <property type="match status" value="2"/>
</dbReference>
<evidence type="ECO:0000313" key="5">
    <source>
        <dbReference type="EMBL" id="QWV96514.1"/>
    </source>
</evidence>
<feature type="transmembrane region" description="Helical" evidence="4">
    <location>
        <begin position="257"/>
        <end position="278"/>
    </location>
</feature>
<keyword evidence="2 3" id="KW-0802">TPR repeat</keyword>
<keyword evidence="6" id="KW-1185">Reference proteome</keyword>
<evidence type="ECO:0000313" key="6">
    <source>
        <dbReference type="Proteomes" id="UP000683493"/>
    </source>
</evidence>
<dbReference type="PANTHER" id="PTHR44227:SF3">
    <property type="entry name" value="PROTEIN O-MANNOSYL-TRANSFERASE TMTC4"/>
    <property type="match status" value="1"/>
</dbReference>
<dbReference type="SMART" id="SM00028">
    <property type="entry name" value="TPR"/>
    <property type="match status" value="3"/>
</dbReference>